<dbReference type="Proteomes" id="UP000823928">
    <property type="component" value="Unassembled WGS sequence"/>
</dbReference>
<reference evidence="2" key="2">
    <citation type="journal article" date="2021" name="PeerJ">
        <title>Extensive microbial diversity within the chicken gut microbiome revealed by metagenomics and culture.</title>
        <authorList>
            <person name="Gilroy R."/>
            <person name="Ravi A."/>
            <person name="Getino M."/>
            <person name="Pursley I."/>
            <person name="Horton D.L."/>
            <person name="Alikhan N.F."/>
            <person name="Baker D."/>
            <person name="Gharbi K."/>
            <person name="Hall N."/>
            <person name="Watson M."/>
            <person name="Adriaenssens E.M."/>
            <person name="Foster-Nyarko E."/>
            <person name="Jarju S."/>
            <person name="Secka A."/>
            <person name="Antonio M."/>
            <person name="Oren A."/>
            <person name="Chaudhuri R.R."/>
            <person name="La Ragione R."/>
            <person name="Hildebrand F."/>
            <person name="Pallen M.J."/>
        </authorList>
    </citation>
    <scope>NUCLEOTIDE SEQUENCE</scope>
    <source>
        <strain evidence="2">6276</strain>
    </source>
</reference>
<gene>
    <name evidence="2" type="ORF">IAC10_06975</name>
</gene>
<organism evidence="2 3">
    <name type="scientific">Candidatus Scatousia excrementigallinarum</name>
    <dbReference type="NCBI Taxonomy" id="2840935"/>
    <lineage>
        <taxon>Bacteria</taxon>
        <taxon>Candidatus Scatousia</taxon>
    </lineage>
</organism>
<proteinExistence type="predicted"/>
<protein>
    <submittedName>
        <fullName evidence="2">Phage tail protein</fullName>
    </submittedName>
</protein>
<feature type="domain" description="Phage tail fibre protein N-terminal" evidence="1">
    <location>
        <begin position="2"/>
        <end position="142"/>
    </location>
</feature>
<dbReference type="PANTHER" id="PTHR35191:SF1">
    <property type="entry name" value="PROPHAGE SIDE TAIL FIBER PROTEIN HOMOLOG STFQ-RELATED"/>
    <property type="match status" value="1"/>
</dbReference>
<dbReference type="InterPro" id="IPR051934">
    <property type="entry name" value="Phage_Tail_Fiber_Structural"/>
</dbReference>
<name>A0A9D1EYM3_9BACT</name>
<dbReference type="Pfam" id="PF12571">
    <property type="entry name" value="Phage_tail_fib"/>
    <property type="match status" value="1"/>
</dbReference>
<sequence>MDFYTILTNSGKNGIARSYADKTALELTTFAVGDGGDGYYDPDVNQEELINETYRGPISKIYVDTEYENRLIVECAIPSDSGGYYIREIGIYDSNRKLFAVGRLPESYKPVEDEGSTRDFYVKVVLEVENLEDRQLIIDSNVGIVSFDYLENMHNQDPNAHYRKIDADKIDGFHAGNDENCIPVSNGEINAKLNADLIDGHHAGNGANQALILDKNGLVPDENLKPYAEKEHTHPITDILTNESIHGFNNMQILSGYNEGTTTYVYPPDGYTMDDLLAFIPSIRTIHFNGDVDYNDSLYCYWNKETTRICVTCYNTEQRANPQVNWLAIWRKNISQV</sequence>
<accession>A0A9D1EYM3</accession>
<dbReference type="AlphaFoldDB" id="A0A9D1EYM3"/>
<dbReference type="PANTHER" id="PTHR35191">
    <property type="entry name" value="PROPHAGE SIDE TAIL FIBER PROTEIN HOMOLOG STFQ-RELATED"/>
    <property type="match status" value="1"/>
</dbReference>
<dbReference type="InterPro" id="IPR022225">
    <property type="entry name" value="Phage_tail_fibre_N"/>
</dbReference>
<reference evidence="2" key="1">
    <citation type="submission" date="2020-10" db="EMBL/GenBank/DDBJ databases">
        <authorList>
            <person name="Gilroy R."/>
        </authorList>
    </citation>
    <scope>NUCLEOTIDE SEQUENCE</scope>
    <source>
        <strain evidence="2">6276</strain>
    </source>
</reference>
<evidence type="ECO:0000259" key="1">
    <source>
        <dbReference type="Pfam" id="PF12571"/>
    </source>
</evidence>
<comment type="caution">
    <text evidence="2">The sequence shown here is derived from an EMBL/GenBank/DDBJ whole genome shotgun (WGS) entry which is preliminary data.</text>
</comment>
<evidence type="ECO:0000313" key="2">
    <source>
        <dbReference type="EMBL" id="HIS36356.1"/>
    </source>
</evidence>
<evidence type="ECO:0000313" key="3">
    <source>
        <dbReference type="Proteomes" id="UP000823928"/>
    </source>
</evidence>
<dbReference type="EMBL" id="DVIU01000137">
    <property type="protein sequence ID" value="HIS36356.1"/>
    <property type="molecule type" value="Genomic_DNA"/>
</dbReference>